<dbReference type="EMBL" id="BRPK01000004">
    <property type="protein sequence ID" value="GLB37289.1"/>
    <property type="molecule type" value="Genomic_DNA"/>
</dbReference>
<organism evidence="1 2">
    <name type="scientific">Lyophyllum shimeji</name>
    <name type="common">Hon-shimeji</name>
    <name type="synonym">Tricholoma shimeji</name>
    <dbReference type="NCBI Taxonomy" id="47721"/>
    <lineage>
        <taxon>Eukaryota</taxon>
        <taxon>Fungi</taxon>
        <taxon>Dikarya</taxon>
        <taxon>Basidiomycota</taxon>
        <taxon>Agaricomycotina</taxon>
        <taxon>Agaricomycetes</taxon>
        <taxon>Agaricomycetidae</taxon>
        <taxon>Agaricales</taxon>
        <taxon>Tricholomatineae</taxon>
        <taxon>Lyophyllaceae</taxon>
        <taxon>Lyophyllum</taxon>
    </lineage>
</organism>
<proteinExistence type="predicted"/>
<accession>A0A9P3PKV1</accession>
<dbReference type="Proteomes" id="UP001063166">
    <property type="component" value="Unassembled WGS sequence"/>
</dbReference>
<comment type="caution">
    <text evidence="1">The sequence shown here is derived from an EMBL/GenBank/DDBJ whole genome shotgun (WGS) entry which is preliminary data.</text>
</comment>
<dbReference type="OrthoDB" id="29308at2759"/>
<evidence type="ECO:0000313" key="2">
    <source>
        <dbReference type="Proteomes" id="UP001063166"/>
    </source>
</evidence>
<reference evidence="1" key="1">
    <citation type="submission" date="2022-07" db="EMBL/GenBank/DDBJ databases">
        <title>The genome of Lyophyllum shimeji provides insight into the initial evolution of ectomycorrhizal fungal genome.</title>
        <authorList>
            <person name="Kobayashi Y."/>
            <person name="Shibata T."/>
            <person name="Hirakawa H."/>
            <person name="Shigenobu S."/>
            <person name="Nishiyama T."/>
            <person name="Yamada A."/>
            <person name="Hasebe M."/>
            <person name="Kawaguchi M."/>
        </authorList>
    </citation>
    <scope>NUCLEOTIDE SEQUENCE</scope>
    <source>
        <strain evidence="1">AT787</strain>
    </source>
</reference>
<name>A0A9P3PKV1_LYOSH</name>
<sequence length="161" mass="18054">MSPGELTLAASRQLEAMGKTPARLETSQEHSIDELESRVDLIALDSPFVSNSPEPSVVDDFDFGALWDSIEDADVRGWYHATIDSAVRRLQGLRYNRLQVGSADLPPFIGDLKVTVSSAHDTRPLAALRLRESEEHSCLWRLRSRDVTLRAQIRQLLTEID</sequence>
<protein>
    <submittedName>
        <fullName evidence="1">Uncharacterized protein</fullName>
    </submittedName>
</protein>
<gene>
    <name evidence="1" type="ORF">LshimejAT787_0403400</name>
</gene>
<keyword evidence="2" id="KW-1185">Reference proteome</keyword>
<dbReference type="AlphaFoldDB" id="A0A9P3PKV1"/>
<evidence type="ECO:0000313" key="1">
    <source>
        <dbReference type="EMBL" id="GLB37289.1"/>
    </source>
</evidence>